<keyword evidence="3" id="KW-1185">Reference proteome</keyword>
<dbReference type="RefSeq" id="WP_199801309.1">
    <property type="nucleotide sequence ID" value="NZ_BAAAZF010000001.1"/>
</dbReference>
<organism evidence="2 3">
    <name type="scientific">Parerythrobacter jejuensis</name>
    <dbReference type="NCBI Taxonomy" id="795812"/>
    <lineage>
        <taxon>Bacteria</taxon>
        <taxon>Pseudomonadati</taxon>
        <taxon>Pseudomonadota</taxon>
        <taxon>Alphaproteobacteria</taxon>
        <taxon>Sphingomonadales</taxon>
        <taxon>Erythrobacteraceae</taxon>
        <taxon>Parerythrobacter</taxon>
    </lineage>
</organism>
<evidence type="ECO:0008006" key="4">
    <source>
        <dbReference type="Google" id="ProtNLM"/>
    </source>
</evidence>
<keyword evidence="1" id="KW-1133">Transmembrane helix</keyword>
<accession>A0A845AR16</accession>
<keyword evidence="1" id="KW-0472">Membrane</keyword>
<proteinExistence type="predicted"/>
<evidence type="ECO:0000256" key="1">
    <source>
        <dbReference type="SAM" id="Phobius"/>
    </source>
</evidence>
<evidence type="ECO:0000313" key="2">
    <source>
        <dbReference type="EMBL" id="MXP32054.1"/>
    </source>
</evidence>
<keyword evidence="1" id="KW-0812">Transmembrane</keyword>
<gene>
    <name evidence="2" type="ORF">GRI94_09500</name>
</gene>
<evidence type="ECO:0000313" key="3">
    <source>
        <dbReference type="Proteomes" id="UP000446786"/>
    </source>
</evidence>
<feature type="transmembrane region" description="Helical" evidence="1">
    <location>
        <begin position="12"/>
        <end position="32"/>
    </location>
</feature>
<reference evidence="2 3" key="1">
    <citation type="submission" date="2019-12" db="EMBL/GenBank/DDBJ databases">
        <title>Genomic-based taxomic classification of the family Erythrobacteraceae.</title>
        <authorList>
            <person name="Xu L."/>
        </authorList>
    </citation>
    <scope>NUCLEOTIDE SEQUENCE [LARGE SCALE GENOMIC DNA]</scope>
    <source>
        <strain evidence="2 3">JCM 16677</strain>
    </source>
</reference>
<dbReference type="EMBL" id="WTYE01000001">
    <property type="protein sequence ID" value="MXP32054.1"/>
    <property type="molecule type" value="Genomic_DNA"/>
</dbReference>
<comment type="caution">
    <text evidence="2">The sequence shown here is derived from an EMBL/GenBank/DDBJ whole genome shotgun (WGS) entry which is preliminary data.</text>
</comment>
<name>A0A845AR16_9SPHN</name>
<dbReference type="AlphaFoldDB" id="A0A845AR16"/>
<dbReference type="Proteomes" id="UP000446786">
    <property type="component" value="Unassembled WGS sequence"/>
</dbReference>
<protein>
    <recommendedName>
        <fullName evidence="4">Heme exporter protein D</fullName>
    </recommendedName>
</protein>
<sequence>MMREGLDQWNYVAASYIVGIAATLAMIAWAWWSMKRAEAKREKARKK</sequence>